<dbReference type="Pfam" id="PF14021">
    <property type="entry name" value="TNT"/>
    <property type="match status" value="1"/>
</dbReference>
<evidence type="ECO:0000313" key="4">
    <source>
        <dbReference type="Proteomes" id="UP001500603"/>
    </source>
</evidence>
<organism evidence="3 4">
    <name type="scientific">Nocardia callitridis</name>
    <dbReference type="NCBI Taxonomy" id="648753"/>
    <lineage>
        <taxon>Bacteria</taxon>
        <taxon>Bacillati</taxon>
        <taxon>Actinomycetota</taxon>
        <taxon>Actinomycetes</taxon>
        <taxon>Mycobacteriales</taxon>
        <taxon>Nocardiaceae</taxon>
        <taxon>Nocardia</taxon>
    </lineage>
</organism>
<dbReference type="InterPro" id="IPR053024">
    <property type="entry name" value="Fungal_surface_NADase"/>
</dbReference>
<dbReference type="Proteomes" id="UP001500603">
    <property type="component" value="Unassembled WGS sequence"/>
</dbReference>
<reference evidence="4" key="1">
    <citation type="journal article" date="2019" name="Int. J. Syst. Evol. Microbiol.">
        <title>The Global Catalogue of Microorganisms (GCM) 10K type strain sequencing project: providing services to taxonomists for standard genome sequencing and annotation.</title>
        <authorList>
            <consortium name="The Broad Institute Genomics Platform"/>
            <consortium name="The Broad Institute Genome Sequencing Center for Infectious Disease"/>
            <person name="Wu L."/>
            <person name="Ma J."/>
        </authorList>
    </citation>
    <scope>NUCLEOTIDE SEQUENCE [LARGE SCALE GENOMIC DNA]</scope>
    <source>
        <strain evidence="4">JCM 18298</strain>
    </source>
</reference>
<dbReference type="PANTHER" id="PTHR42059">
    <property type="entry name" value="TNT DOMAIN-CONTAINING PROTEIN"/>
    <property type="match status" value="1"/>
</dbReference>
<protein>
    <recommendedName>
        <fullName evidence="2">TNT domain-containing protein</fullName>
    </recommendedName>
</protein>
<gene>
    <name evidence="3" type="ORF">GCM10023318_36470</name>
</gene>
<feature type="compositionally biased region" description="Pro residues" evidence="1">
    <location>
        <begin position="25"/>
        <end position="34"/>
    </location>
</feature>
<name>A0ABP9KHX5_9NOCA</name>
<accession>A0ABP9KHX5</accession>
<evidence type="ECO:0000313" key="3">
    <source>
        <dbReference type="EMBL" id="GAA5057807.1"/>
    </source>
</evidence>
<dbReference type="RefSeq" id="WP_345496735.1">
    <property type="nucleotide sequence ID" value="NZ_BAABJM010000003.1"/>
</dbReference>
<evidence type="ECO:0000256" key="1">
    <source>
        <dbReference type="SAM" id="MobiDB-lite"/>
    </source>
</evidence>
<comment type="caution">
    <text evidence="3">The sequence shown here is derived from an EMBL/GenBank/DDBJ whole genome shotgun (WGS) entry which is preliminary data.</text>
</comment>
<dbReference type="EMBL" id="BAABJM010000003">
    <property type="protein sequence ID" value="GAA5057807.1"/>
    <property type="molecule type" value="Genomic_DNA"/>
</dbReference>
<proteinExistence type="predicted"/>
<dbReference type="PANTHER" id="PTHR42059:SF1">
    <property type="entry name" value="TNT DOMAIN-CONTAINING PROTEIN"/>
    <property type="match status" value="1"/>
</dbReference>
<sequence>MPGTPDNATATTDFYDPDRQFLGPQPLPSDPPVGPLLGGYERFGQLTEDSFVAEYRSGDGWIYPPADGFEIENGQPIKHAEELPAGKRIDRFGYSGGRYLAPIGDSFQQRALPPQNLNTPSGTPQSNYHVYCVAKAFSVDAGPIAAWFAQPGGGTQYKLDESYLPDAGAALSVTWLIQNGFLVEERPE</sequence>
<keyword evidence="4" id="KW-1185">Reference proteome</keyword>
<feature type="region of interest" description="Disordered" evidence="1">
    <location>
        <begin position="1"/>
        <end position="37"/>
    </location>
</feature>
<feature type="compositionally biased region" description="Polar residues" evidence="1">
    <location>
        <begin position="1"/>
        <end position="12"/>
    </location>
</feature>
<dbReference type="InterPro" id="IPR025331">
    <property type="entry name" value="TNT"/>
</dbReference>
<feature type="domain" description="TNT" evidence="2">
    <location>
        <begin position="82"/>
        <end position="184"/>
    </location>
</feature>
<evidence type="ECO:0000259" key="2">
    <source>
        <dbReference type="Pfam" id="PF14021"/>
    </source>
</evidence>